<feature type="active site" evidence="3">
    <location>
        <position position="263"/>
    </location>
</feature>
<proteinExistence type="inferred from homology"/>
<dbReference type="PANTHER" id="PTHR47966:SF51">
    <property type="entry name" value="BETA-SITE APP-CLEAVING ENZYME, ISOFORM A-RELATED"/>
    <property type="match status" value="1"/>
</dbReference>
<evidence type="ECO:0000256" key="2">
    <source>
        <dbReference type="ARBA" id="ARBA00022750"/>
    </source>
</evidence>
<keyword evidence="5" id="KW-0732">Signal</keyword>
<dbReference type="GO" id="GO:0004190">
    <property type="term" value="F:aspartic-type endopeptidase activity"/>
    <property type="evidence" value="ECO:0007669"/>
    <property type="project" value="UniProtKB-KW"/>
</dbReference>
<dbReference type="OrthoDB" id="660550at2759"/>
<reference evidence="7" key="1">
    <citation type="journal article" date="2020" name="Fungal Divers.">
        <title>Resolving the Mortierellaceae phylogeny through synthesis of multi-gene phylogenetics and phylogenomics.</title>
        <authorList>
            <person name="Vandepol N."/>
            <person name="Liber J."/>
            <person name="Desiro A."/>
            <person name="Na H."/>
            <person name="Kennedy M."/>
            <person name="Barry K."/>
            <person name="Grigoriev I.V."/>
            <person name="Miller A.N."/>
            <person name="O'Donnell K."/>
            <person name="Stajich J.E."/>
            <person name="Bonito G."/>
        </authorList>
    </citation>
    <scope>NUCLEOTIDE SEQUENCE</scope>
    <source>
        <strain evidence="7">NRRL 2769</strain>
    </source>
</reference>
<dbReference type="PROSITE" id="PS51767">
    <property type="entry name" value="PEPTIDASE_A1"/>
    <property type="match status" value="1"/>
</dbReference>
<keyword evidence="2 4" id="KW-0064">Aspartyl protease</keyword>
<name>A0A9P6T0T7_9FUNG</name>
<keyword evidence="4" id="KW-0645">Protease</keyword>
<dbReference type="EMBL" id="JAAAID010000625">
    <property type="protein sequence ID" value="KAG0015476.1"/>
    <property type="molecule type" value="Genomic_DNA"/>
</dbReference>
<feature type="active site" evidence="3">
    <location>
        <position position="82"/>
    </location>
</feature>
<comment type="caution">
    <text evidence="7">The sequence shown here is derived from an EMBL/GenBank/DDBJ whole genome shotgun (WGS) entry which is preliminary data.</text>
</comment>
<dbReference type="SUPFAM" id="SSF50630">
    <property type="entry name" value="Acid proteases"/>
    <property type="match status" value="1"/>
</dbReference>
<keyword evidence="8" id="KW-1185">Reference proteome</keyword>
<evidence type="ECO:0000256" key="3">
    <source>
        <dbReference type="PIRSR" id="PIRSR601461-1"/>
    </source>
</evidence>
<dbReference type="PRINTS" id="PR00792">
    <property type="entry name" value="PEPSIN"/>
</dbReference>
<dbReference type="InterPro" id="IPR033121">
    <property type="entry name" value="PEPTIDASE_A1"/>
</dbReference>
<feature type="domain" description="Peptidase A1" evidence="6">
    <location>
        <begin position="64"/>
        <end position="380"/>
    </location>
</feature>
<accession>A0A9P6T0T7</accession>
<keyword evidence="4" id="KW-0378">Hydrolase</keyword>
<dbReference type="Proteomes" id="UP000703661">
    <property type="component" value="Unassembled WGS sequence"/>
</dbReference>
<gene>
    <name evidence="7" type="ORF">BGZ80_009834</name>
</gene>
<dbReference type="PROSITE" id="PS00141">
    <property type="entry name" value="ASP_PROTEASE"/>
    <property type="match status" value="2"/>
</dbReference>
<dbReference type="AlphaFoldDB" id="A0A9P6T0T7"/>
<dbReference type="Pfam" id="PF00026">
    <property type="entry name" value="Asp"/>
    <property type="match status" value="1"/>
</dbReference>
<evidence type="ECO:0000313" key="8">
    <source>
        <dbReference type="Proteomes" id="UP000703661"/>
    </source>
</evidence>
<dbReference type="InterPro" id="IPR021109">
    <property type="entry name" value="Peptidase_aspartic_dom_sf"/>
</dbReference>
<dbReference type="InterPro" id="IPR034164">
    <property type="entry name" value="Pepsin-like_dom"/>
</dbReference>
<evidence type="ECO:0000259" key="6">
    <source>
        <dbReference type="PROSITE" id="PS51767"/>
    </source>
</evidence>
<dbReference type="InterPro" id="IPR001969">
    <property type="entry name" value="Aspartic_peptidase_AS"/>
</dbReference>
<dbReference type="GO" id="GO:0006508">
    <property type="term" value="P:proteolysis"/>
    <property type="evidence" value="ECO:0007669"/>
    <property type="project" value="UniProtKB-KW"/>
</dbReference>
<evidence type="ECO:0000256" key="1">
    <source>
        <dbReference type="ARBA" id="ARBA00007447"/>
    </source>
</evidence>
<protein>
    <recommendedName>
        <fullName evidence="6">Peptidase A1 domain-containing protein</fullName>
    </recommendedName>
</protein>
<evidence type="ECO:0000313" key="7">
    <source>
        <dbReference type="EMBL" id="KAG0015476.1"/>
    </source>
</evidence>
<sequence length="383" mass="42029">MVKAFSILLLSAACAVASARSIKAPLHKRGSPTAKDVVHADTHRWANLKSNSKIIPALNNEFSYFIEVDMGTPAQKTELLFDTGSSLVWVADSQFKGSKSKTIKDLKFANLLEYGSGNVTIDFYSDSLAIGGYKVKQSFGIASNVSAIGTNGIIGFGPLDLAGVTNQHNKTYAIPTPMDNFYSSHQISTEVVGVDFRPIWNGAQQASNGEIDIGGIDHSKYKGKLTYIPVTKKSPAKYYWGVDIPRISFGNHVASTGRSGIVDTGTTLILLQQNILEKLFSYVPGATLDSNTTLYTIPHGKLNKLKDITFTIGSKPFTLTPQQYMIPQNQYENWELTKGVHYTYFSTLGFDASLDAIIGQKFLENYYSVFDTTHHRVGLAPRK</sequence>
<evidence type="ECO:0000256" key="5">
    <source>
        <dbReference type="SAM" id="SignalP"/>
    </source>
</evidence>
<evidence type="ECO:0000256" key="4">
    <source>
        <dbReference type="RuleBase" id="RU000454"/>
    </source>
</evidence>
<feature type="chain" id="PRO_5040113057" description="Peptidase A1 domain-containing protein" evidence="5">
    <location>
        <begin position="20"/>
        <end position="383"/>
    </location>
</feature>
<organism evidence="7 8">
    <name type="scientific">Entomortierella chlamydospora</name>
    <dbReference type="NCBI Taxonomy" id="101097"/>
    <lineage>
        <taxon>Eukaryota</taxon>
        <taxon>Fungi</taxon>
        <taxon>Fungi incertae sedis</taxon>
        <taxon>Mucoromycota</taxon>
        <taxon>Mortierellomycotina</taxon>
        <taxon>Mortierellomycetes</taxon>
        <taxon>Mortierellales</taxon>
        <taxon>Mortierellaceae</taxon>
        <taxon>Entomortierella</taxon>
    </lineage>
</organism>
<dbReference type="Gene3D" id="2.40.70.10">
    <property type="entry name" value="Acid Proteases"/>
    <property type="match status" value="2"/>
</dbReference>
<dbReference type="CDD" id="cd05471">
    <property type="entry name" value="pepsin_like"/>
    <property type="match status" value="1"/>
</dbReference>
<dbReference type="InterPro" id="IPR001461">
    <property type="entry name" value="Aspartic_peptidase_A1"/>
</dbReference>
<feature type="signal peptide" evidence="5">
    <location>
        <begin position="1"/>
        <end position="19"/>
    </location>
</feature>
<dbReference type="PANTHER" id="PTHR47966">
    <property type="entry name" value="BETA-SITE APP-CLEAVING ENZYME, ISOFORM A-RELATED"/>
    <property type="match status" value="1"/>
</dbReference>
<comment type="similarity">
    <text evidence="1 4">Belongs to the peptidase A1 family.</text>
</comment>